<dbReference type="InterPro" id="IPR032033">
    <property type="entry name" value="Cytochrome_P460"/>
</dbReference>
<evidence type="ECO:0000259" key="2">
    <source>
        <dbReference type="Pfam" id="PF16694"/>
    </source>
</evidence>
<reference evidence="3 4" key="1">
    <citation type="submission" date="2006-02" db="EMBL/GenBank/DDBJ databases">
        <authorList>
            <person name="Waterbury J."/>
            <person name="Ferriera S."/>
            <person name="Johnson J."/>
            <person name="Kravitz S."/>
            <person name="Halpern A."/>
            <person name="Remington K."/>
            <person name="Beeson K."/>
            <person name="Tran B."/>
            <person name="Rogers Y.-H."/>
            <person name="Friedman R."/>
            <person name="Venter J.C."/>
        </authorList>
    </citation>
    <scope>NUCLEOTIDE SEQUENCE [LARGE SCALE GENOMIC DNA]</scope>
    <source>
        <strain evidence="3 4">Nb-231</strain>
    </source>
</reference>
<feature type="domain" description="Cytochrome P460" evidence="2">
    <location>
        <begin position="84"/>
        <end position="174"/>
    </location>
</feature>
<dbReference type="InterPro" id="IPR038142">
    <property type="entry name" value="Cytochrome_P460_sp"/>
</dbReference>
<keyword evidence="4" id="KW-1185">Reference proteome</keyword>
<dbReference type="Gene3D" id="3.50.70.20">
    <property type="entry name" value="Cytochrome P460"/>
    <property type="match status" value="1"/>
</dbReference>
<gene>
    <name evidence="3" type="ORF">NB231_16673</name>
</gene>
<dbReference type="eggNOG" id="ENOG50300QV">
    <property type="taxonomic scope" value="Bacteria"/>
</dbReference>
<dbReference type="RefSeq" id="WP_005004831.1">
    <property type="nucleotide sequence ID" value="NZ_CH672427.1"/>
</dbReference>
<sequence>MAIAGCTLQSDSGAGSSAATGQPLPFSGKDSMAYAAKLWRGMQQANLVGSNRIMSTPYTGQHPHGAILDTIDRPFTLDGHTGYLIIKRNYGGEGVSKQAVANDPDKWLAAITVMYRREAGYDPENRNWFWAKYLPDGHLAKNPQGMALAGRVAKGANQGCIACHQSAPGGDYVFNHDRYR</sequence>
<evidence type="ECO:0000313" key="3">
    <source>
        <dbReference type="EMBL" id="EAR23473.1"/>
    </source>
</evidence>
<evidence type="ECO:0000313" key="4">
    <source>
        <dbReference type="Proteomes" id="UP000003374"/>
    </source>
</evidence>
<name>A4BMD5_9GAMM</name>
<dbReference type="STRING" id="314278.NB231_16673"/>
<dbReference type="EMBL" id="AAOF01000001">
    <property type="protein sequence ID" value="EAR23473.1"/>
    <property type="molecule type" value="Genomic_DNA"/>
</dbReference>
<organism evidence="3 4">
    <name type="scientific">Nitrococcus mobilis Nb-231</name>
    <dbReference type="NCBI Taxonomy" id="314278"/>
    <lineage>
        <taxon>Bacteria</taxon>
        <taxon>Pseudomonadati</taxon>
        <taxon>Pseudomonadota</taxon>
        <taxon>Gammaproteobacteria</taxon>
        <taxon>Chromatiales</taxon>
        <taxon>Ectothiorhodospiraceae</taxon>
        <taxon>Nitrococcus</taxon>
    </lineage>
</organism>
<comment type="caution">
    <text evidence="3">The sequence shown here is derived from an EMBL/GenBank/DDBJ whole genome shotgun (WGS) entry which is preliminary data.</text>
</comment>
<dbReference type="CDD" id="cd20716">
    <property type="entry name" value="cyt_P460_fam"/>
    <property type="match status" value="1"/>
</dbReference>
<protein>
    <recommendedName>
        <fullName evidence="2">Cytochrome P460 domain-containing protein</fullName>
    </recommendedName>
</protein>
<evidence type="ECO:0000256" key="1">
    <source>
        <dbReference type="SAM" id="MobiDB-lite"/>
    </source>
</evidence>
<dbReference type="Proteomes" id="UP000003374">
    <property type="component" value="Unassembled WGS sequence"/>
</dbReference>
<accession>A4BMD5</accession>
<feature type="region of interest" description="Disordered" evidence="1">
    <location>
        <begin position="1"/>
        <end position="22"/>
    </location>
</feature>
<dbReference type="HOGENOM" id="CLU_1502020_0_0_6"/>
<feature type="compositionally biased region" description="Low complexity" evidence="1">
    <location>
        <begin position="12"/>
        <end position="21"/>
    </location>
</feature>
<proteinExistence type="predicted"/>
<dbReference type="AlphaFoldDB" id="A4BMD5"/>
<dbReference type="Pfam" id="PF16694">
    <property type="entry name" value="Cytochrome_P460"/>
    <property type="match status" value="1"/>
</dbReference>
<dbReference type="OrthoDB" id="5801419at2"/>